<evidence type="ECO:0000256" key="1">
    <source>
        <dbReference type="SAM" id="MobiDB-lite"/>
    </source>
</evidence>
<organism evidence="2 3">
    <name type="scientific">Conexibacter arvalis</name>
    <dbReference type="NCBI Taxonomy" id="912552"/>
    <lineage>
        <taxon>Bacteria</taxon>
        <taxon>Bacillati</taxon>
        <taxon>Actinomycetota</taxon>
        <taxon>Thermoleophilia</taxon>
        <taxon>Solirubrobacterales</taxon>
        <taxon>Conexibacteraceae</taxon>
        <taxon>Conexibacter</taxon>
    </lineage>
</organism>
<accession>A0A840IG35</accession>
<gene>
    <name evidence="2" type="ORF">BDZ31_002752</name>
</gene>
<comment type="caution">
    <text evidence="2">The sequence shown here is derived from an EMBL/GenBank/DDBJ whole genome shotgun (WGS) entry which is preliminary data.</text>
</comment>
<reference evidence="2 3" key="1">
    <citation type="submission" date="2020-08" db="EMBL/GenBank/DDBJ databases">
        <title>Genomic Encyclopedia of Archaeal and Bacterial Type Strains, Phase II (KMG-II): from individual species to whole genera.</title>
        <authorList>
            <person name="Goeker M."/>
        </authorList>
    </citation>
    <scope>NUCLEOTIDE SEQUENCE [LARGE SCALE GENOMIC DNA]</scope>
    <source>
        <strain evidence="2 3">DSM 23288</strain>
    </source>
</reference>
<evidence type="ECO:0000313" key="2">
    <source>
        <dbReference type="EMBL" id="MBB4663163.1"/>
    </source>
</evidence>
<evidence type="ECO:0000313" key="3">
    <source>
        <dbReference type="Proteomes" id="UP000585272"/>
    </source>
</evidence>
<sequence length="126" mass="13685">MQQQERPEAVNAASVAFADLIRQKARRGRISFTAEPPAQPSGGVALLADLQAARQSGDRVRIAAAEAAVDVAVEEACEKVRESAARQQQRSTTRQPIWPAGAQAPEPPDEFAQFEQLLRRKIGRVA</sequence>
<feature type="compositionally biased region" description="Low complexity" evidence="1">
    <location>
        <begin position="85"/>
        <end position="95"/>
    </location>
</feature>
<dbReference type="AlphaFoldDB" id="A0A840IG35"/>
<name>A0A840IG35_9ACTN</name>
<dbReference type="Proteomes" id="UP000585272">
    <property type="component" value="Unassembled WGS sequence"/>
</dbReference>
<proteinExistence type="predicted"/>
<keyword evidence="3" id="KW-1185">Reference proteome</keyword>
<protein>
    <submittedName>
        <fullName evidence="2">Uncharacterized protein</fullName>
    </submittedName>
</protein>
<dbReference type="EMBL" id="JACHNU010000003">
    <property type="protein sequence ID" value="MBB4663163.1"/>
    <property type="molecule type" value="Genomic_DNA"/>
</dbReference>
<dbReference type="RefSeq" id="WP_183342891.1">
    <property type="nucleotide sequence ID" value="NZ_JACHNU010000003.1"/>
</dbReference>
<feature type="region of interest" description="Disordered" evidence="1">
    <location>
        <begin position="82"/>
        <end position="108"/>
    </location>
</feature>